<evidence type="ECO:0000313" key="2">
    <source>
        <dbReference type="EMBL" id="QGU00547.1"/>
    </source>
</evidence>
<evidence type="ECO:0000256" key="1">
    <source>
        <dbReference type="SAM" id="Phobius"/>
    </source>
</evidence>
<name>A0A6I6DKW2_9FIRM</name>
<organism evidence="2 3">
    <name type="scientific">Candidatus Syntrophocurvum alkaliphilum</name>
    <dbReference type="NCBI Taxonomy" id="2293317"/>
    <lineage>
        <taxon>Bacteria</taxon>
        <taxon>Bacillati</taxon>
        <taxon>Bacillota</taxon>
        <taxon>Clostridia</taxon>
        <taxon>Eubacteriales</taxon>
        <taxon>Syntrophomonadaceae</taxon>
        <taxon>Candidatus Syntrophocurvum</taxon>
    </lineage>
</organism>
<dbReference type="AlphaFoldDB" id="A0A6I6DKW2"/>
<keyword evidence="3" id="KW-1185">Reference proteome</keyword>
<proteinExistence type="predicted"/>
<dbReference type="EMBL" id="CP046457">
    <property type="protein sequence ID" value="QGU00547.1"/>
    <property type="molecule type" value="Genomic_DNA"/>
</dbReference>
<dbReference type="KEGG" id="salq:SYNTR_1953"/>
<accession>A0A6I6DKW2</accession>
<keyword evidence="1" id="KW-1133">Transmembrane helix</keyword>
<dbReference type="Proteomes" id="UP000426444">
    <property type="component" value="Chromosome"/>
</dbReference>
<keyword evidence="1" id="KW-0472">Membrane</keyword>
<sequence length="59" mass="6942">MFGSFPPIYDWNSNKQSAKAVLARRPEKRKIFKSKAEKNVIKLLFLVCFVVLLGYWAFF</sequence>
<evidence type="ECO:0000313" key="3">
    <source>
        <dbReference type="Proteomes" id="UP000426444"/>
    </source>
</evidence>
<gene>
    <name evidence="2" type="ORF">SYNTR_1953</name>
</gene>
<protein>
    <submittedName>
        <fullName evidence="2">Uncharacterized protein</fullName>
    </submittedName>
</protein>
<feature type="transmembrane region" description="Helical" evidence="1">
    <location>
        <begin position="39"/>
        <end position="58"/>
    </location>
</feature>
<reference evidence="3" key="1">
    <citation type="journal article" date="2019" name="Microbiology">
        <title>Complete Genome Sequence of an Uncultured Bacterium of the Candidate Phylum Bipolaricaulota.</title>
        <authorList>
            <person name="Kadnikov V.V."/>
            <person name="Mardanov A.V."/>
            <person name="Beletsky A.V."/>
            <person name="Frank Y.A."/>
            <person name="Karnachuk O.V."/>
            <person name="Ravin N.V."/>
        </authorList>
    </citation>
    <scope>NUCLEOTIDE SEQUENCE [LARGE SCALE GENOMIC DNA]</scope>
</reference>
<keyword evidence="1" id="KW-0812">Transmembrane</keyword>